<feature type="region of interest" description="Disordered" evidence="1">
    <location>
        <begin position="1"/>
        <end position="39"/>
    </location>
</feature>
<dbReference type="Proteomes" id="UP000189941">
    <property type="component" value="Unassembled WGS sequence"/>
</dbReference>
<dbReference type="STRING" id="1121925.SAMN02746011_01002"/>
<dbReference type="OrthoDB" id="9899914at2"/>
<dbReference type="AlphaFoldDB" id="A0A1T4L9C6"/>
<feature type="transmembrane region" description="Helical" evidence="2">
    <location>
        <begin position="149"/>
        <end position="170"/>
    </location>
</feature>
<organism evidence="3 4">
    <name type="scientific">Globicatella sulfidifaciens DSM 15739</name>
    <dbReference type="NCBI Taxonomy" id="1121925"/>
    <lineage>
        <taxon>Bacteria</taxon>
        <taxon>Bacillati</taxon>
        <taxon>Bacillota</taxon>
        <taxon>Bacilli</taxon>
        <taxon>Lactobacillales</taxon>
        <taxon>Aerococcaceae</taxon>
        <taxon>Globicatella</taxon>
    </lineage>
</organism>
<evidence type="ECO:0000313" key="4">
    <source>
        <dbReference type="Proteomes" id="UP000189941"/>
    </source>
</evidence>
<feature type="region of interest" description="Disordered" evidence="1">
    <location>
        <begin position="52"/>
        <end position="73"/>
    </location>
</feature>
<keyword evidence="2" id="KW-0472">Membrane</keyword>
<dbReference type="EMBL" id="FUWO01000007">
    <property type="protein sequence ID" value="SJZ51178.1"/>
    <property type="molecule type" value="Genomic_DNA"/>
</dbReference>
<evidence type="ECO:0000313" key="3">
    <source>
        <dbReference type="EMBL" id="SJZ51178.1"/>
    </source>
</evidence>
<evidence type="ECO:0000256" key="1">
    <source>
        <dbReference type="SAM" id="MobiDB-lite"/>
    </source>
</evidence>
<proteinExistence type="predicted"/>
<keyword evidence="2" id="KW-1133">Transmembrane helix</keyword>
<feature type="compositionally biased region" description="Polar residues" evidence="1">
    <location>
        <begin position="19"/>
        <end position="30"/>
    </location>
</feature>
<reference evidence="4" key="1">
    <citation type="submission" date="2017-02" db="EMBL/GenBank/DDBJ databases">
        <authorList>
            <person name="Varghese N."/>
            <person name="Submissions S."/>
        </authorList>
    </citation>
    <scope>NUCLEOTIDE SEQUENCE [LARGE SCALE GENOMIC DNA]</scope>
    <source>
        <strain evidence="4">DSM 15739</strain>
    </source>
</reference>
<name>A0A1T4L9C6_9LACT</name>
<evidence type="ECO:0000256" key="2">
    <source>
        <dbReference type="SAM" id="Phobius"/>
    </source>
</evidence>
<sequence length="171" mass="20265">MFFKRKQQQNINNEEHSPTRTNDYSNQLYQNEPDENDWDFSKNYHQVREDENQTLYDDSLRQNHYYPDNNDENRYMGNHYMAPDDGEDNEQSYNNSSMTQDDHYQVYYQEEGYEPIASSTNTHYSDELAQDNPEVRGKRAKYHAKIDQFLTNGIIIVGVLLLAVLLIAFLG</sequence>
<accession>A0A1T4L9C6</accession>
<gene>
    <name evidence="3" type="ORF">SAMN02746011_01002</name>
</gene>
<protein>
    <submittedName>
        <fullName evidence="3">Uncharacterized protein</fullName>
    </submittedName>
</protein>
<keyword evidence="2" id="KW-0812">Transmembrane</keyword>
<keyword evidence="4" id="KW-1185">Reference proteome</keyword>
<dbReference type="RefSeq" id="WP_078755770.1">
    <property type="nucleotide sequence ID" value="NZ_FUWO01000007.1"/>
</dbReference>